<dbReference type="AlphaFoldDB" id="A0A9W9T0B6"/>
<evidence type="ECO:0008006" key="6">
    <source>
        <dbReference type="Google" id="ProtNLM"/>
    </source>
</evidence>
<keyword evidence="3" id="KW-1133">Transmembrane helix</keyword>
<keyword evidence="3" id="KW-0472">Membrane</keyword>
<dbReference type="SUPFAM" id="SSF50685">
    <property type="entry name" value="Barwin-like endoglucanases"/>
    <property type="match status" value="1"/>
</dbReference>
<protein>
    <recommendedName>
        <fullName evidence="6">RlpA-like protein double-psi beta-barrel domain-containing protein</fullName>
    </recommendedName>
</protein>
<evidence type="ECO:0000313" key="5">
    <source>
        <dbReference type="Proteomes" id="UP001150904"/>
    </source>
</evidence>
<reference evidence="4" key="1">
    <citation type="submission" date="2022-12" db="EMBL/GenBank/DDBJ databases">
        <authorList>
            <person name="Petersen C."/>
        </authorList>
    </citation>
    <scope>NUCLEOTIDE SEQUENCE</scope>
    <source>
        <strain evidence="4">IBT 15544</strain>
    </source>
</reference>
<dbReference type="PANTHER" id="PTHR31836">
    <property type="match status" value="1"/>
</dbReference>
<accession>A0A9W9T0B6</accession>
<dbReference type="PANTHER" id="PTHR31836:SF28">
    <property type="entry name" value="SRCR DOMAIN-CONTAINING PROTEIN-RELATED"/>
    <property type="match status" value="1"/>
</dbReference>
<dbReference type="InterPro" id="IPR036908">
    <property type="entry name" value="RlpA-like_sf"/>
</dbReference>
<sequence length="246" mass="25915">MDTEKQHADAMDHNSNTPSDEAIKNGQGAVQGAQEPWASVPKRKPVPLAKGPRTESAAVNAGTAVARPSADAPKRVWPFGLGGFSFRAQRRSRKFLIIGVVAAVLLIALIIGLAVGLTVGKKKASNLPLPTSNGGPYEGDLTYYNPGLGACGYTNSGSDMVCAVSHILFDAASTGSDPNDNPLCGMKLRLRRNGKSVDVKVVDRCVGCAVTDLDVTEAVFEEVAELAQGRVKVEWAWLEKSPVSAS</sequence>
<name>A0A9W9T0B6_9EURO</name>
<dbReference type="EMBL" id="JAPQKR010000012">
    <property type="protein sequence ID" value="KAJ5204320.1"/>
    <property type="molecule type" value="Genomic_DNA"/>
</dbReference>
<evidence type="ECO:0000256" key="1">
    <source>
        <dbReference type="ARBA" id="ARBA00022729"/>
    </source>
</evidence>
<gene>
    <name evidence="4" type="ORF">N7498_005199</name>
</gene>
<keyword evidence="3" id="KW-0812">Transmembrane</keyword>
<dbReference type="InterPro" id="IPR051477">
    <property type="entry name" value="Expansin_CellWall"/>
</dbReference>
<keyword evidence="1" id="KW-0732">Signal</keyword>
<dbReference type="Gene3D" id="2.40.40.10">
    <property type="entry name" value="RlpA-like domain"/>
    <property type="match status" value="1"/>
</dbReference>
<dbReference type="CDD" id="cd22191">
    <property type="entry name" value="DPBB_RlpA_EXP_N-like"/>
    <property type="match status" value="1"/>
</dbReference>
<dbReference type="GeneID" id="83179562"/>
<feature type="transmembrane region" description="Helical" evidence="3">
    <location>
        <begin position="95"/>
        <end position="119"/>
    </location>
</feature>
<evidence type="ECO:0000256" key="3">
    <source>
        <dbReference type="SAM" id="Phobius"/>
    </source>
</evidence>
<dbReference type="RefSeq" id="XP_058308799.1">
    <property type="nucleotide sequence ID" value="XM_058452261.1"/>
</dbReference>
<dbReference type="Proteomes" id="UP001150904">
    <property type="component" value="Unassembled WGS sequence"/>
</dbReference>
<feature type="compositionally biased region" description="Basic and acidic residues" evidence="2">
    <location>
        <begin position="1"/>
        <end position="12"/>
    </location>
</feature>
<proteinExistence type="predicted"/>
<evidence type="ECO:0000313" key="4">
    <source>
        <dbReference type="EMBL" id="KAJ5204320.1"/>
    </source>
</evidence>
<feature type="region of interest" description="Disordered" evidence="2">
    <location>
        <begin position="1"/>
        <end position="56"/>
    </location>
</feature>
<keyword evidence="5" id="KW-1185">Reference proteome</keyword>
<evidence type="ECO:0000256" key="2">
    <source>
        <dbReference type="SAM" id="MobiDB-lite"/>
    </source>
</evidence>
<dbReference type="OrthoDB" id="623670at2759"/>
<comment type="caution">
    <text evidence="4">The sequence shown here is derived from an EMBL/GenBank/DDBJ whole genome shotgun (WGS) entry which is preliminary data.</text>
</comment>
<reference evidence="4" key="2">
    <citation type="journal article" date="2023" name="IMA Fungus">
        <title>Comparative genomic study of the Penicillium genus elucidates a diverse pangenome and 15 lateral gene transfer events.</title>
        <authorList>
            <person name="Petersen C."/>
            <person name="Sorensen T."/>
            <person name="Nielsen M.R."/>
            <person name="Sondergaard T.E."/>
            <person name="Sorensen J.L."/>
            <person name="Fitzpatrick D.A."/>
            <person name="Frisvad J.C."/>
            <person name="Nielsen K.L."/>
        </authorList>
    </citation>
    <scope>NUCLEOTIDE SEQUENCE</scope>
    <source>
        <strain evidence="4">IBT 15544</strain>
    </source>
</reference>
<organism evidence="4 5">
    <name type="scientific">Penicillium cinerascens</name>
    <dbReference type="NCBI Taxonomy" id="70096"/>
    <lineage>
        <taxon>Eukaryota</taxon>
        <taxon>Fungi</taxon>
        <taxon>Dikarya</taxon>
        <taxon>Ascomycota</taxon>
        <taxon>Pezizomycotina</taxon>
        <taxon>Eurotiomycetes</taxon>
        <taxon>Eurotiomycetidae</taxon>
        <taxon>Eurotiales</taxon>
        <taxon>Aspergillaceae</taxon>
        <taxon>Penicillium</taxon>
    </lineage>
</organism>